<protein>
    <recommendedName>
        <fullName evidence="3">Immunity protein 63</fullName>
    </recommendedName>
</protein>
<accession>A0ABS4Q160</accession>
<dbReference type="EMBL" id="JAGGMS010000001">
    <property type="protein sequence ID" value="MBP2185397.1"/>
    <property type="molecule type" value="Genomic_DNA"/>
</dbReference>
<gene>
    <name evidence="1" type="ORF">JOM49_006923</name>
</gene>
<keyword evidence="2" id="KW-1185">Reference proteome</keyword>
<organism evidence="1 2">
    <name type="scientific">Amycolatopsis magusensis</name>
    <dbReference type="NCBI Taxonomy" id="882444"/>
    <lineage>
        <taxon>Bacteria</taxon>
        <taxon>Bacillati</taxon>
        <taxon>Actinomycetota</taxon>
        <taxon>Actinomycetes</taxon>
        <taxon>Pseudonocardiales</taxon>
        <taxon>Pseudonocardiaceae</taxon>
        <taxon>Amycolatopsis</taxon>
    </lineage>
</organism>
<proteinExistence type="predicted"/>
<dbReference type="Proteomes" id="UP000741013">
    <property type="component" value="Unassembled WGS sequence"/>
</dbReference>
<reference evidence="1 2" key="1">
    <citation type="submission" date="2021-03" db="EMBL/GenBank/DDBJ databases">
        <title>Sequencing the genomes of 1000 actinobacteria strains.</title>
        <authorList>
            <person name="Klenk H.-P."/>
        </authorList>
    </citation>
    <scope>NUCLEOTIDE SEQUENCE [LARGE SCALE GENOMIC DNA]</scope>
    <source>
        <strain evidence="1 2">DSM 45510</strain>
    </source>
</reference>
<name>A0ABS4Q160_9PSEU</name>
<dbReference type="RefSeq" id="WP_209668291.1">
    <property type="nucleotide sequence ID" value="NZ_JAGGMS010000001.1"/>
</dbReference>
<evidence type="ECO:0000313" key="2">
    <source>
        <dbReference type="Proteomes" id="UP000741013"/>
    </source>
</evidence>
<sequence length="124" mass="14560">MVPARSESSSELRVLLHRHLYVEHSLRVRTDDDEVELAYFFFFFDDEVVAKAPHRLAYLVHESWPLPDQVGQPGGRHLAQLSMHCSDVFGYQQWYLFDTLWAATHPNLAQSLLRYAHHWDPLDD</sequence>
<comment type="caution">
    <text evidence="1">The sequence shown here is derived from an EMBL/GenBank/DDBJ whole genome shotgun (WGS) entry which is preliminary data.</text>
</comment>
<evidence type="ECO:0008006" key="3">
    <source>
        <dbReference type="Google" id="ProtNLM"/>
    </source>
</evidence>
<evidence type="ECO:0000313" key="1">
    <source>
        <dbReference type="EMBL" id="MBP2185397.1"/>
    </source>
</evidence>